<protein>
    <submittedName>
        <fullName evidence="2">Uncharacterized protein</fullName>
    </submittedName>
</protein>
<proteinExistence type="predicted"/>
<evidence type="ECO:0000313" key="2">
    <source>
        <dbReference type="EMBL" id="EXA28827.1"/>
    </source>
</evidence>
<organism evidence="2">
    <name type="scientific">Fusarium oxysporum f. sp. pisi HDV247</name>
    <dbReference type="NCBI Taxonomy" id="1080344"/>
    <lineage>
        <taxon>Eukaryota</taxon>
        <taxon>Fungi</taxon>
        <taxon>Dikarya</taxon>
        <taxon>Ascomycota</taxon>
        <taxon>Pezizomycotina</taxon>
        <taxon>Sordariomycetes</taxon>
        <taxon>Hypocreomycetidae</taxon>
        <taxon>Hypocreales</taxon>
        <taxon>Nectriaceae</taxon>
        <taxon>Fusarium</taxon>
        <taxon>Fusarium oxysporum species complex</taxon>
    </lineage>
</organism>
<gene>
    <name evidence="2" type="ORF">FOVG_19592</name>
</gene>
<reference evidence="2" key="1">
    <citation type="submission" date="2011-10" db="EMBL/GenBank/DDBJ databases">
        <title>The Genome Sequence of Fusarium oxysporum HDV247.</title>
        <authorList>
            <consortium name="The Broad Institute Genome Sequencing Platform"/>
            <person name="Ma L.-J."/>
            <person name="Gale L.R."/>
            <person name="Schwartz D.C."/>
            <person name="Zhou S."/>
            <person name="Corby-Kistler H."/>
            <person name="Young S.K."/>
            <person name="Zeng Q."/>
            <person name="Gargeya S."/>
            <person name="Fitzgerald M."/>
            <person name="Haas B."/>
            <person name="Abouelleil A."/>
            <person name="Alvarado L."/>
            <person name="Arachchi H.M."/>
            <person name="Berlin A."/>
            <person name="Brown A."/>
            <person name="Chapman S.B."/>
            <person name="Chen Z."/>
            <person name="Dunbar C."/>
            <person name="Freedman E."/>
            <person name="Gearin G."/>
            <person name="Goldberg J."/>
            <person name="Griggs A."/>
            <person name="Gujja S."/>
            <person name="Heiman D."/>
            <person name="Howarth C."/>
            <person name="Larson L."/>
            <person name="Lui A."/>
            <person name="MacDonald P.J.P."/>
            <person name="Montmayeur A."/>
            <person name="Murphy C."/>
            <person name="Neiman D."/>
            <person name="Pearson M."/>
            <person name="Priest M."/>
            <person name="Roberts A."/>
            <person name="Saif S."/>
            <person name="Shea T."/>
            <person name="Shenoy N."/>
            <person name="Sisk P."/>
            <person name="Stolte C."/>
            <person name="Sykes S."/>
            <person name="Wortman J."/>
            <person name="Nusbaum C."/>
            <person name="Birren B."/>
        </authorList>
    </citation>
    <scope>NUCLEOTIDE SEQUENCE [LARGE SCALE GENOMIC DNA]</scope>
    <source>
        <strain evidence="2">HDV247</strain>
    </source>
</reference>
<accession>W9NFU9</accession>
<keyword evidence="1" id="KW-1133">Transmembrane helix</keyword>
<evidence type="ECO:0000256" key="1">
    <source>
        <dbReference type="SAM" id="Phobius"/>
    </source>
</evidence>
<dbReference type="HOGENOM" id="CLU_1927665_0_0_1"/>
<keyword evidence="1" id="KW-0472">Membrane</keyword>
<keyword evidence="1" id="KW-0812">Transmembrane</keyword>
<dbReference type="EMBL" id="JH651182">
    <property type="protein sequence ID" value="EXA28827.1"/>
    <property type="molecule type" value="Genomic_DNA"/>
</dbReference>
<name>W9NFU9_FUSOX</name>
<dbReference type="AlphaFoldDB" id="W9NFU9"/>
<feature type="transmembrane region" description="Helical" evidence="1">
    <location>
        <begin position="35"/>
        <end position="61"/>
    </location>
</feature>
<reference evidence="2" key="2">
    <citation type="submission" date="2012-05" db="EMBL/GenBank/DDBJ databases">
        <title>Annotation of the Genome Sequence of Fusarium oxysporum HDV247.</title>
        <authorList>
            <consortium name="The Broad Institute Genomics Platform"/>
            <person name="Ma L.-J."/>
            <person name="Corby-Kistler H."/>
            <person name="Broz K."/>
            <person name="Gale L.R."/>
            <person name="Jonkers W."/>
            <person name="O'Donnell K."/>
            <person name="Ploetz R."/>
            <person name="Steinberg C."/>
            <person name="Schwartz D.C."/>
            <person name="VanEtten H."/>
            <person name="Zhou S."/>
            <person name="Young S.K."/>
            <person name="Zeng Q."/>
            <person name="Gargeya S."/>
            <person name="Fitzgerald M."/>
            <person name="Abouelleil A."/>
            <person name="Alvarado L."/>
            <person name="Chapman S.B."/>
            <person name="Gainer-Dewar J."/>
            <person name="Goldberg J."/>
            <person name="Griggs A."/>
            <person name="Gujja S."/>
            <person name="Hansen M."/>
            <person name="Howarth C."/>
            <person name="Imamovic A."/>
            <person name="Ireland A."/>
            <person name="Larimer J."/>
            <person name="McCowan C."/>
            <person name="Murphy C."/>
            <person name="Pearson M."/>
            <person name="Poon T.W."/>
            <person name="Priest M."/>
            <person name="Roberts A."/>
            <person name="Saif S."/>
            <person name="Shea T."/>
            <person name="Sykes S."/>
            <person name="Wortman J."/>
            <person name="Nusbaum C."/>
            <person name="Birren B."/>
        </authorList>
    </citation>
    <scope>NUCLEOTIDE SEQUENCE</scope>
    <source>
        <strain evidence="2">HDV247</strain>
    </source>
</reference>
<dbReference type="Proteomes" id="UP000030751">
    <property type="component" value="Unassembled WGS sequence"/>
</dbReference>
<sequence>MLRDRDTYSLPPAVGFVYKMTSLVKPPRLFKYTKFHFFLFLLPSAEFLCGHVFVLCVCIVARDGDSSRQQRALCSAMLRSFRGVGLLSMRAPGWFPQTLSGNDGDPNPRHRILEGDSGQVCLICSVVWHRL</sequence>